<reference evidence="1" key="2">
    <citation type="submission" date="2014-07" db="EMBL/GenBank/DDBJ databases">
        <authorList>
            <person name="Hull J."/>
        </authorList>
    </citation>
    <scope>NUCLEOTIDE SEQUENCE</scope>
</reference>
<reference evidence="2" key="3">
    <citation type="journal article" date="2016" name="Gigascience">
        <title>De novo construction of an expanded transcriptome assembly for the western tarnished plant bug, Lygus hesperus.</title>
        <authorList>
            <person name="Tassone E.E."/>
            <person name="Geib S.M."/>
            <person name="Hall B."/>
            <person name="Fabrick J.A."/>
            <person name="Brent C.S."/>
            <person name="Hull J.J."/>
        </authorList>
    </citation>
    <scope>NUCLEOTIDE SEQUENCE</scope>
</reference>
<name>A0A0A9W6T3_LYGHE</name>
<accession>A0A0A9W6T3</accession>
<gene>
    <name evidence="1" type="primary">nfo_0</name>
    <name evidence="1" type="ORF">CM83_29704</name>
    <name evidence="2" type="ORF">g.27178</name>
</gene>
<evidence type="ECO:0000313" key="1">
    <source>
        <dbReference type="EMBL" id="JAG02208.1"/>
    </source>
</evidence>
<protein>
    <submittedName>
        <fullName evidence="1">Putative endonuclease 4</fullName>
    </submittedName>
</protein>
<organism evidence="1">
    <name type="scientific">Lygus hesperus</name>
    <name type="common">Western plant bug</name>
    <dbReference type="NCBI Taxonomy" id="30085"/>
    <lineage>
        <taxon>Eukaryota</taxon>
        <taxon>Metazoa</taxon>
        <taxon>Ecdysozoa</taxon>
        <taxon>Arthropoda</taxon>
        <taxon>Hexapoda</taxon>
        <taxon>Insecta</taxon>
        <taxon>Pterygota</taxon>
        <taxon>Neoptera</taxon>
        <taxon>Paraneoptera</taxon>
        <taxon>Hemiptera</taxon>
        <taxon>Heteroptera</taxon>
        <taxon>Panheteroptera</taxon>
        <taxon>Cimicomorpha</taxon>
        <taxon>Miridae</taxon>
        <taxon>Mirini</taxon>
        <taxon>Lygus</taxon>
    </lineage>
</organism>
<dbReference type="EMBL" id="GBHO01041396">
    <property type="protein sequence ID" value="JAG02208.1"/>
    <property type="molecule type" value="Transcribed_RNA"/>
</dbReference>
<keyword evidence="1" id="KW-0255">Endonuclease</keyword>
<keyword evidence="1" id="KW-0540">Nuclease</keyword>
<proteinExistence type="predicted"/>
<keyword evidence="1" id="KW-0378">Hydrolase</keyword>
<dbReference type="AlphaFoldDB" id="A0A0A9W6T3"/>
<sequence length="159" mass="18001">MANLLYLGRDDEEKEVTSSVIQNVLMCCELLPVALMHRAAFGRDKLDEEMANVPVYMKNNSTGDFRNNVDTALKVNDIIDDTLGTIFYRRGKLVDQENVDESLYGVDEDTDTTIVTPGNGYNNNSAYAHSTTYQHRMIDVKQNYNNKNSAKDKIKKAPR</sequence>
<reference evidence="1" key="1">
    <citation type="journal article" date="2014" name="PLoS ONE">
        <title>Transcriptome-Based Identification of ABC Transporters in the Western Tarnished Plant Bug Lygus hesperus.</title>
        <authorList>
            <person name="Hull J.J."/>
            <person name="Chaney K."/>
            <person name="Geib S.M."/>
            <person name="Fabrick J.A."/>
            <person name="Brent C.S."/>
            <person name="Walsh D."/>
            <person name="Lavine L.C."/>
        </authorList>
    </citation>
    <scope>NUCLEOTIDE SEQUENCE</scope>
</reference>
<dbReference type="GO" id="GO:0004519">
    <property type="term" value="F:endonuclease activity"/>
    <property type="evidence" value="ECO:0007669"/>
    <property type="project" value="UniProtKB-KW"/>
</dbReference>
<dbReference type="EMBL" id="GDHC01016537">
    <property type="protein sequence ID" value="JAQ02092.1"/>
    <property type="molecule type" value="Transcribed_RNA"/>
</dbReference>
<evidence type="ECO:0000313" key="2">
    <source>
        <dbReference type="EMBL" id="JAQ02092.1"/>
    </source>
</evidence>